<name>A0ACC0V6T5_9HYPO</name>
<comment type="caution">
    <text evidence="1">The sequence shown here is derived from an EMBL/GenBank/DDBJ whole genome shotgun (WGS) entry which is preliminary data.</text>
</comment>
<keyword evidence="2" id="KW-1185">Reference proteome</keyword>
<reference evidence="1" key="1">
    <citation type="submission" date="2022-10" db="EMBL/GenBank/DDBJ databases">
        <title>Complete Genome of Trichothecium roseum strain YXFP-22015, a Plant Pathogen Isolated from Citrus.</title>
        <authorList>
            <person name="Wang Y."/>
            <person name="Zhu L."/>
        </authorList>
    </citation>
    <scope>NUCLEOTIDE SEQUENCE</scope>
    <source>
        <strain evidence="1">YXFP-22015</strain>
    </source>
</reference>
<accession>A0ACC0V6T5</accession>
<evidence type="ECO:0000313" key="2">
    <source>
        <dbReference type="Proteomes" id="UP001163324"/>
    </source>
</evidence>
<proteinExistence type="predicted"/>
<protein>
    <submittedName>
        <fullName evidence="1">Uncharacterized protein</fullName>
    </submittedName>
</protein>
<gene>
    <name evidence="1" type="ORF">N3K66_003674</name>
</gene>
<dbReference type="Proteomes" id="UP001163324">
    <property type="component" value="Chromosome 3"/>
</dbReference>
<sequence>MTDRGSAAANRAIGITQRATPLNIAWVGDLRVRFTDFQVNEIKPDGQVIHLRDVTYNEPRKDKDPQRAEGAEKPKDDETKPDQESQQQQQEEEVEVMPQVADEDIAILTKLVSEEFAQDLVHLYQNANSKVPPKKKPSTGPMDDRSVRGQVHQEVRRIFDSRIETSTDDTGAIVASLVNRRGKKRGRGGNGGRGGARREEKPAGEYLYFTLYKDNRDTMDAVNQISRMLRVKPQVIGYAGTKDRRASTAQRCSLRYTRPRNLINLNGKLRGVVTGDYEWADEPLRLGQLLGNEFVITIKNCQPAEQDQRSKPVPEKLEALRAGVQASLDHMARHGWINYFGNQRFGTHSIGTHEIGKLLLGERYEDAVNALLHYDPDIAAKAEAGEMPQEMHKREEYSRHYACMLHRTGKDSNLANQVVPRRFSAEVCILRHLNRQGAQSRRDFVGAVIHITRGLRTMYLHAYQSHVWNHAASWRWELHGSKVVKGDLVIVDSTDPALQTASGEPAPKDEDDEPDDVINPAQEDNDDESPLKARPLTEEEAAGGKYTIRDVVLPLPGYDVVYPDNDIGAFYSDFMGREENGSLDPHKMRRMKREFSLPGRYRKLMNYFLSEPSVEFRPYRDDTEQMHPTDLDLVNAARGEPESKKSKTDGAQADVEMGDEADAEAADKIAAVVKFQLGSSAYATVTLRELMGEPSDDSSAAGESN</sequence>
<evidence type="ECO:0000313" key="1">
    <source>
        <dbReference type="EMBL" id="KAI9901857.1"/>
    </source>
</evidence>
<organism evidence="1 2">
    <name type="scientific">Trichothecium roseum</name>
    <dbReference type="NCBI Taxonomy" id="47278"/>
    <lineage>
        <taxon>Eukaryota</taxon>
        <taxon>Fungi</taxon>
        <taxon>Dikarya</taxon>
        <taxon>Ascomycota</taxon>
        <taxon>Pezizomycotina</taxon>
        <taxon>Sordariomycetes</taxon>
        <taxon>Hypocreomycetidae</taxon>
        <taxon>Hypocreales</taxon>
        <taxon>Hypocreales incertae sedis</taxon>
        <taxon>Trichothecium</taxon>
    </lineage>
</organism>
<dbReference type="EMBL" id="CM047942">
    <property type="protein sequence ID" value="KAI9901857.1"/>
    <property type="molecule type" value="Genomic_DNA"/>
</dbReference>